<evidence type="ECO:0000313" key="3">
    <source>
        <dbReference type="Proteomes" id="UP000196531"/>
    </source>
</evidence>
<dbReference type="SUPFAM" id="SSF48029">
    <property type="entry name" value="FliG"/>
    <property type="match status" value="1"/>
</dbReference>
<organism evidence="2 3">
    <name type="scientific">Halobacteriovorax marinus</name>
    <dbReference type="NCBI Taxonomy" id="97084"/>
    <lineage>
        <taxon>Bacteria</taxon>
        <taxon>Pseudomonadati</taxon>
        <taxon>Bdellovibrionota</taxon>
        <taxon>Bacteriovoracia</taxon>
        <taxon>Bacteriovoracales</taxon>
        <taxon>Halobacteriovoraceae</taxon>
        <taxon>Halobacteriovorax</taxon>
    </lineage>
</organism>
<dbReference type="Proteomes" id="UP000196531">
    <property type="component" value="Unassembled WGS sequence"/>
</dbReference>
<dbReference type="AlphaFoldDB" id="A0A1Y5F1V0"/>
<dbReference type="PANTHER" id="PTHR30534">
    <property type="entry name" value="FLAGELLAR MOTOR SWITCH PROTEIN FLIG"/>
    <property type="match status" value="1"/>
</dbReference>
<dbReference type="InterPro" id="IPR011002">
    <property type="entry name" value="FliG_a-hlx"/>
</dbReference>
<dbReference type="InterPro" id="IPR000090">
    <property type="entry name" value="Flg_Motor_Flig"/>
</dbReference>
<gene>
    <name evidence="2" type="ORF">A9Q84_21750</name>
</gene>
<sequence>MESNNGNTPSGVFINGKAQIIEMLQIMPEEEKATLFRNIQKRNPQLAAELLEKSISFNDINRLNEFDLKTLCRNIHSGVFGVALKACSTEFQRNVLTILPRDYAEKSYHAMKARLSNENDSIEKARNKVVQTLATLSRRQQIKLN</sequence>
<protein>
    <recommendedName>
        <fullName evidence="1">Flagellar motor switch protein FliG C-terminal domain-containing protein</fullName>
    </recommendedName>
</protein>
<dbReference type="EMBL" id="MAAO01000016">
    <property type="protein sequence ID" value="OUR93129.1"/>
    <property type="molecule type" value="Genomic_DNA"/>
</dbReference>
<dbReference type="InterPro" id="IPR023087">
    <property type="entry name" value="Flg_Motor_Flig_C"/>
</dbReference>
<name>A0A1Y5F1V0_9BACT</name>
<proteinExistence type="predicted"/>
<dbReference type="GO" id="GO:0009288">
    <property type="term" value="C:bacterial-type flagellum"/>
    <property type="evidence" value="ECO:0007669"/>
    <property type="project" value="InterPro"/>
</dbReference>
<feature type="domain" description="Flagellar motor switch protein FliG C-terminal" evidence="1">
    <location>
        <begin position="38"/>
        <end position="144"/>
    </location>
</feature>
<reference evidence="3" key="1">
    <citation type="journal article" date="2017" name="Proc. Natl. Acad. Sci. U.S.A.">
        <title>Simulation of Deepwater Horizon oil plume reveals substrate specialization within a complex community of hydrocarbon-degraders.</title>
        <authorList>
            <person name="Hu P."/>
            <person name="Dubinsky E.A."/>
            <person name="Probst A.J."/>
            <person name="Wang J."/>
            <person name="Sieber C.M.K."/>
            <person name="Tom L.M."/>
            <person name="Gardinali P."/>
            <person name="Banfield J.F."/>
            <person name="Atlas R.M."/>
            <person name="Andersen G.L."/>
        </authorList>
    </citation>
    <scope>NUCLEOTIDE SEQUENCE [LARGE SCALE GENOMIC DNA]</scope>
</reference>
<accession>A0A1Y5F1V0</accession>
<dbReference type="GO" id="GO:0071973">
    <property type="term" value="P:bacterial-type flagellum-dependent cell motility"/>
    <property type="evidence" value="ECO:0007669"/>
    <property type="project" value="InterPro"/>
</dbReference>
<dbReference type="GO" id="GO:0003774">
    <property type="term" value="F:cytoskeletal motor activity"/>
    <property type="evidence" value="ECO:0007669"/>
    <property type="project" value="InterPro"/>
</dbReference>
<dbReference type="GO" id="GO:0006935">
    <property type="term" value="P:chemotaxis"/>
    <property type="evidence" value="ECO:0007669"/>
    <property type="project" value="InterPro"/>
</dbReference>
<dbReference type="PANTHER" id="PTHR30534:SF0">
    <property type="entry name" value="FLAGELLAR MOTOR SWITCH PROTEIN FLIG"/>
    <property type="match status" value="1"/>
</dbReference>
<comment type="caution">
    <text evidence="2">The sequence shown here is derived from an EMBL/GenBank/DDBJ whole genome shotgun (WGS) entry which is preliminary data.</text>
</comment>
<dbReference type="Gene3D" id="1.10.220.30">
    <property type="match status" value="1"/>
</dbReference>
<dbReference type="PRINTS" id="PR00954">
    <property type="entry name" value="FLGMOTORFLIG"/>
</dbReference>
<dbReference type="Pfam" id="PF01706">
    <property type="entry name" value="FliG_C"/>
    <property type="match status" value="1"/>
</dbReference>
<evidence type="ECO:0000313" key="2">
    <source>
        <dbReference type="EMBL" id="OUR93129.1"/>
    </source>
</evidence>
<evidence type="ECO:0000259" key="1">
    <source>
        <dbReference type="Pfam" id="PF01706"/>
    </source>
</evidence>